<evidence type="ECO:0000313" key="3">
    <source>
        <dbReference type="Proteomes" id="UP000481872"/>
    </source>
</evidence>
<organism evidence="2 3">
    <name type="scientific">Clostridium senegalense</name>
    <dbReference type="NCBI Taxonomy" id="1465809"/>
    <lineage>
        <taxon>Bacteria</taxon>
        <taxon>Bacillati</taxon>
        <taxon>Bacillota</taxon>
        <taxon>Clostridia</taxon>
        <taxon>Eubacteriales</taxon>
        <taxon>Clostridiaceae</taxon>
        <taxon>Clostridium</taxon>
    </lineage>
</organism>
<name>A0A6M0H4L2_9CLOT</name>
<reference evidence="2 3" key="1">
    <citation type="submission" date="2020-02" db="EMBL/GenBank/DDBJ databases">
        <title>Genome assembly of a novel Clostridium senegalense strain.</title>
        <authorList>
            <person name="Gupta T.B."/>
            <person name="Jauregui R."/>
            <person name="Maclean P."/>
            <person name="Nawarathana A."/>
            <person name="Brightwell G."/>
        </authorList>
    </citation>
    <scope>NUCLEOTIDE SEQUENCE [LARGE SCALE GENOMIC DNA]</scope>
    <source>
        <strain evidence="2 3">AGRFS4</strain>
    </source>
</reference>
<accession>A0A6M0H4L2</accession>
<feature type="chain" id="PRO_5026759917" description="Cyclic lactone autoinducer peptide" evidence="1">
    <location>
        <begin position="28"/>
        <end position="48"/>
    </location>
</feature>
<keyword evidence="1" id="KW-0732">Signal</keyword>
<evidence type="ECO:0000313" key="2">
    <source>
        <dbReference type="EMBL" id="NEU05218.1"/>
    </source>
</evidence>
<comment type="caution">
    <text evidence="2">The sequence shown here is derived from an EMBL/GenBank/DDBJ whole genome shotgun (WGS) entry which is preliminary data.</text>
</comment>
<proteinExistence type="predicted"/>
<dbReference type="AlphaFoldDB" id="A0A6M0H4L2"/>
<evidence type="ECO:0000256" key="1">
    <source>
        <dbReference type="SAM" id="SignalP"/>
    </source>
</evidence>
<dbReference type="RefSeq" id="WP_157450937.1">
    <property type="nucleotide sequence ID" value="NZ_JAAGPU010000017.1"/>
</dbReference>
<feature type="signal peptide" evidence="1">
    <location>
        <begin position="1"/>
        <end position="27"/>
    </location>
</feature>
<dbReference type="EMBL" id="JAAGPU010000017">
    <property type="protein sequence ID" value="NEU05218.1"/>
    <property type="molecule type" value="Genomic_DNA"/>
</dbReference>
<sequence>MNKRIKFISRAIVCAFLFSFCINGASANIVHAKNAKPLSIDPKEETKL</sequence>
<protein>
    <recommendedName>
        <fullName evidence="4">Cyclic lactone autoinducer peptide</fullName>
    </recommendedName>
</protein>
<keyword evidence="3" id="KW-1185">Reference proteome</keyword>
<gene>
    <name evidence="2" type="ORF">G3M99_10210</name>
</gene>
<dbReference type="Proteomes" id="UP000481872">
    <property type="component" value="Unassembled WGS sequence"/>
</dbReference>
<evidence type="ECO:0008006" key="4">
    <source>
        <dbReference type="Google" id="ProtNLM"/>
    </source>
</evidence>